<protein>
    <submittedName>
        <fullName evidence="1">Uncharacterized protein</fullName>
    </submittedName>
</protein>
<dbReference type="Proteomes" id="UP000664164">
    <property type="component" value="Unassembled WGS sequence"/>
</dbReference>
<comment type="caution">
    <text evidence="1">The sequence shown here is derived from an EMBL/GenBank/DDBJ whole genome shotgun (WGS) entry which is preliminary data.</text>
</comment>
<dbReference type="EMBL" id="JAFNLL010000013">
    <property type="protein sequence ID" value="MBO1267793.1"/>
    <property type="molecule type" value="Genomic_DNA"/>
</dbReference>
<evidence type="ECO:0000313" key="1">
    <source>
        <dbReference type="EMBL" id="MBO1267793.1"/>
    </source>
</evidence>
<keyword evidence="2" id="KW-1185">Reference proteome</keyword>
<dbReference type="RefSeq" id="WP_207615596.1">
    <property type="nucleotide sequence ID" value="NZ_JAFNLL010000013.1"/>
</dbReference>
<dbReference type="AlphaFoldDB" id="A0A939KM01"/>
<proteinExistence type="predicted"/>
<reference evidence="1" key="1">
    <citation type="submission" date="2021-03" db="EMBL/GenBank/DDBJ databases">
        <title>A new species, PO-11, isolated from a karst cave deposit.</title>
        <authorList>
            <person name="Zhaoxiaoyong W."/>
        </authorList>
    </citation>
    <scope>NUCLEOTIDE SEQUENCE</scope>
    <source>
        <strain evidence="1">PO-11</strain>
    </source>
</reference>
<accession>A0A939KM01</accession>
<evidence type="ECO:0000313" key="2">
    <source>
        <dbReference type="Proteomes" id="UP000664164"/>
    </source>
</evidence>
<sequence length="138" mass="15456">MTDEAFEEVQEFGAIEVRRNSFCMRASEFMQCWHILKGGRGFDSEGAVQGEQMPNVVSVEPGCTPGVVAVVQFYEYLFERWLRAVLRVATAAADPGVHIRTARFRQLEDSVTRDERPSANSADTRKLGNDAEPLLMIS</sequence>
<name>A0A939KM01_9MICC</name>
<gene>
    <name evidence="1" type="ORF">J1902_07310</name>
</gene>
<organism evidence="1 2">
    <name type="scientific">Arthrobacter cavernae</name>
    <dbReference type="NCBI Taxonomy" id="2817681"/>
    <lineage>
        <taxon>Bacteria</taxon>
        <taxon>Bacillati</taxon>
        <taxon>Actinomycetota</taxon>
        <taxon>Actinomycetes</taxon>
        <taxon>Micrococcales</taxon>
        <taxon>Micrococcaceae</taxon>
        <taxon>Arthrobacter</taxon>
    </lineage>
</organism>